<dbReference type="PANTHER" id="PTHR30535:SF4">
    <property type="entry name" value="HEMIN-BINDING PERIPLASMIC PROTEIN HMUT"/>
    <property type="match status" value="1"/>
</dbReference>
<keyword evidence="4" id="KW-1185">Reference proteome</keyword>
<dbReference type="PANTHER" id="PTHR30535">
    <property type="entry name" value="VITAMIN B12-BINDING PROTEIN"/>
    <property type="match status" value="1"/>
</dbReference>
<organism evidence="3 4">
    <name type="scientific">Luteibacter yeojuensis</name>
    <dbReference type="NCBI Taxonomy" id="345309"/>
    <lineage>
        <taxon>Bacteria</taxon>
        <taxon>Pseudomonadati</taxon>
        <taxon>Pseudomonadota</taxon>
        <taxon>Gammaproteobacteria</taxon>
        <taxon>Lysobacterales</taxon>
        <taxon>Rhodanobacteraceae</taxon>
        <taxon>Luteibacter</taxon>
    </lineage>
</organism>
<dbReference type="SUPFAM" id="SSF53807">
    <property type="entry name" value="Helical backbone' metal receptor"/>
    <property type="match status" value="1"/>
</dbReference>
<evidence type="ECO:0000313" key="3">
    <source>
        <dbReference type="EMBL" id="KJV35490.1"/>
    </source>
</evidence>
<comment type="caution">
    <text evidence="3">The sequence shown here is derived from an EMBL/GenBank/DDBJ whole genome shotgun (WGS) entry which is preliminary data.</text>
</comment>
<dbReference type="Gene3D" id="3.40.50.1980">
    <property type="entry name" value="Nitrogenase molybdenum iron protein domain"/>
    <property type="match status" value="2"/>
</dbReference>
<dbReference type="PROSITE" id="PS50983">
    <property type="entry name" value="FE_B12_PBP"/>
    <property type="match status" value="1"/>
</dbReference>
<dbReference type="PATRIC" id="fig|345309.4.peg.813"/>
<keyword evidence="1" id="KW-0732">Signal</keyword>
<dbReference type="OrthoDB" id="9797736at2"/>
<gene>
    <name evidence="3" type="ORF">VI08_07995</name>
</gene>
<evidence type="ECO:0000259" key="2">
    <source>
        <dbReference type="PROSITE" id="PS50983"/>
    </source>
</evidence>
<feature type="signal peptide" evidence="1">
    <location>
        <begin position="1"/>
        <end position="21"/>
    </location>
</feature>
<dbReference type="CDD" id="cd01149">
    <property type="entry name" value="HutB"/>
    <property type="match status" value="1"/>
</dbReference>
<feature type="domain" description="Fe/B12 periplasmic-binding" evidence="2">
    <location>
        <begin position="24"/>
        <end position="278"/>
    </location>
</feature>
<dbReference type="InterPro" id="IPR050902">
    <property type="entry name" value="ABC_Transporter_SBP"/>
</dbReference>
<sequence length="278" mass="28349">MNAHRVLLAAALAFAPVAAHAASRIVSLGGDVTETLYAIHAQGQLAARDSTSTFPSAAQALPDVGYVRQLSAEGVLALRPDLILATHDAGPPTAMEQIRGAGVRVESLPASRTPADIEAKIRRIGELTGHAAEANALADTVATRFNALAKAVAAMPAHPRAVFLMSTGQGSPMAAGNDTAADRAIVLAGGVNAAAGVPGYKAVSPEALVAMKPEAILLMKEREGAVGGIDGVLRMPGVADTPAGKAKRIYFVEGQALLGFGPRTADSAAALQAWWASR</sequence>
<dbReference type="Proteomes" id="UP000033651">
    <property type="component" value="Unassembled WGS sequence"/>
</dbReference>
<feature type="chain" id="PRO_5002463564" description="Fe/B12 periplasmic-binding domain-containing protein" evidence="1">
    <location>
        <begin position="22"/>
        <end position="278"/>
    </location>
</feature>
<dbReference type="Pfam" id="PF01497">
    <property type="entry name" value="Peripla_BP_2"/>
    <property type="match status" value="1"/>
</dbReference>
<dbReference type="InterPro" id="IPR002491">
    <property type="entry name" value="ABC_transptr_periplasmic_BD"/>
</dbReference>
<dbReference type="EMBL" id="JZRB01000015">
    <property type="protein sequence ID" value="KJV35490.1"/>
    <property type="molecule type" value="Genomic_DNA"/>
</dbReference>
<proteinExistence type="predicted"/>
<accession>A0A0F3KW39</accession>
<name>A0A0F3KW39_9GAMM</name>
<evidence type="ECO:0000313" key="4">
    <source>
        <dbReference type="Proteomes" id="UP000033651"/>
    </source>
</evidence>
<dbReference type="RefSeq" id="WP_045829041.1">
    <property type="nucleotide sequence ID" value="NZ_JZRB01000015.1"/>
</dbReference>
<reference evidence="3 4" key="1">
    <citation type="submission" date="2015-03" db="EMBL/GenBank/DDBJ databases">
        <title>Draft genome sequence of Luteibacter yeojuensis strain SU11.</title>
        <authorList>
            <person name="Sulaiman J."/>
            <person name="Priya K."/>
            <person name="Chan K.-G."/>
        </authorList>
    </citation>
    <scope>NUCLEOTIDE SEQUENCE [LARGE SCALE GENOMIC DNA]</scope>
    <source>
        <strain evidence="3 4">SU11</strain>
    </source>
</reference>
<evidence type="ECO:0000256" key="1">
    <source>
        <dbReference type="SAM" id="SignalP"/>
    </source>
</evidence>
<dbReference type="AlphaFoldDB" id="A0A0F3KW39"/>
<protein>
    <recommendedName>
        <fullName evidence="2">Fe/B12 periplasmic-binding domain-containing protein</fullName>
    </recommendedName>
</protein>